<name>A0A8T1MUX4_CLOSI</name>
<evidence type="ECO:0000256" key="1">
    <source>
        <dbReference type="SAM" id="MobiDB-lite"/>
    </source>
</evidence>
<accession>A0A8T1MUX4</accession>
<feature type="compositionally biased region" description="Low complexity" evidence="1">
    <location>
        <begin position="44"/>
        <end position="53"/>
    </location>
</feature>
<protein>
    <submittedName>
        <fullName evidence="2">Uncharacterized protein</fullName>
    </submittedName>
</protein>
<keyword evidence="3" id="KW-1185">Reference proteome</keyword>
<feature type="region of interest" description="Disordered" evidence="1">
    <location>
        <begin position="44"/>
        <end position="63"/>
    </location>
</feature>
<comment type="caution">
    <text evidence="2">The sequence shown here is derived from an EMBL/GenBank/DDBJ whole genome shotgun (WGS) entry which is preliminary data.</text>
</comment>
<dbReference type="AlphaFoldDB" id="A0A8T1MUX4"/>
<gene>
    <name evidence="2" type="ORF">CSKR_107413</name>
</gene>
<organism evidence="2 3">
    <name type="scientific">Clonorchis sinensis</name>
    <name type="common">Chinese liver fluke</name>
    <dbReference type="NCBI Taxonomy" id="79923"/>
    <lineage>
        <taxon>Eukaryota</taxon>
        <taxon>Metazoa</taxon>
        <taxon>Spiralia</taxon>
        <taxon>Lophotrochozoa</taxon>
        <taxon>Platyhelminthes</taxon>
        <taxon>Trematoda</taxon>
        <taxon>Digenea</taxon>
        <taxon>Opisthorchiida</taxon>
        <taxon>Opisthorchiata</taxon>
        <taxon>Opisthorchiidae</taxon>
        <taxon>Clonorchis</taxon>
    </lineage>
</organism>
<reference evidence="2 3" key="1">
    <citation type="journal article" date="2018" name="Biotechnol. Adv.">
        <title>Improved genomic resources and new bioinformatic workflow for the carcinogenic parasite Clonorchis sinensis: Biotechnological implications.</title>
        <authorList>
            <person name="Wang D."/>
            <person name="Korhonen P.K."/>
            <person name="Gasser R.B."/>
            <person name="Young N.D."/>
        </authorList>
    </citation>
    <scope>NUCLEOTIDE SEQUENCE [LARGE SCALE GENOMIC DNA]</scope>
    <source>
        <strain evidence="2">Cs-k2</strain>
    </source>
</reference>
<evidence type="ECO:0000313" key="2">
    <source>
        <dbReference type="EMBL" id="KAG5452870.1"/>
    </source>
</evidence>
<dbReference type="EMBL" id="NIRI02000013">
    <property type="protein sequence ID" value="KAG5452870.1"/>
    <property type="molecule type" value="Genomic_DNA"/>
</dbReference>
<evidence type="ECO:0000313" key="3">
    <source>
        <dbReference type="Proteomes" id="UP000286415"/>
    </source>
</evidence>
<sequence>MTSRYDDTMVVSVKLLLTIKKSFHYAALLMSALLSAFPADSNPSESSSEISSSDSRHDGPKTLFTGPHAPRFCRYEYTAFEREPVPLLNPVVPCRPVLHTFSGASEWVSSSEVVSDSSFVKMDEKMSQQILGRLQGMKYDSENKVQGYKPTLNQLNELKSTNSNNLMGNISKLLICYESHSCSINLRVAYVSS</sequence>
<proteinExistence type="predicted"/>
<dbReference type="Proteomes" id="UP000286415">
    <property type="component" value="Unassembled WGS sequence"/>
</dbReference>
<reference evidence="2 3" key="2">
    <citation type="journal article" date="2021" name="Genomics">
        <title>High-quality reference genome for Clonorchis sinensis.</title>
        <authorList>
            <person name="Young N.D."/>
            <person name="Stroehlein A.J."/>
            <person name="Kinkar L."/>
            <person name="Wang T."/>
            <person name="Sohn W.M."/>
            <person name="Chang B.C.H."/>
            <person name="Kaur P."/>
            <person name="Weisz D."/>
            <person name="Dudchenko O."/>
            <person name="Aiden E.L."/>
            <person name="Korhonen P.K."/>
            <person name="Gasser R.B."/>
        </authorList>
    </citation>
    <scope>NUCLEOTIDE SEQUENCE [LARGE SCALE GENOMIC DNA]</scope>
    <source>
        <strain evidence="2">Cs-k2</strain>
    </source>
</reference>